<protein>
    <submittedName>
        <fullName evidence="1">Uncharacterized protein</fullName>
    </submittedName>
</protein>
<name>A0A2P5EUE8_TREOI</name>
<evidence type="ECO:0000313" key="2">
    <source>
        <dbReference type="Proteomes" id="UP000237000"/>
    </source>
</evidence>
<sequence length="61" mass="6892">MNTNSNENSKAMQIIFNQSKTSIINIQKEHTEICTESKWNYDNGTLKSGGVGVENRNNLFV</sequence>
<dbReference type="OrthoDB" id="10385531at2759"/>
<accession>A0A2P5EUE8</accession>
<proteinExistence type="predicted"/>
<dbReference type="InParanoid" id="A0A2P5EUE8"/>
<keyword evidence="2" id="KW-1185">Reference proteome</keyword>
<evidence type="ECO:0000313" key="1">
    <source>
        <dbReference type="EMBL" id="PON89171.1"/>
    </source>
</evidence>
<dbReference type="Proteomes" id="UP000237000">
    <property type="component" value="Unassembled WGS sequence"/>
</dbReference>
<organism evidence="1 2">
    <name type="scientific">Trema orientale</name>
    <name type="common">Charcoal tree</name>
    <name type="synonym">Celtis orientalis</name>
    <dbReference type="NCBI Taxonomy" id="63057"/>
    <lineage>
        <taxon>Eukaryota</taxon>
        <taxon>Viridiplantae</taxon>
        <taxon>Streptophyta</taxon>
        <taxon>Embryophyta</taxon>
        <taxon>Tracheophyta</taxon>
        <taxon>Spermatophyta</taxon>
        <taxon>Magnoliopsida</taxon>
        <taxon>eudicotyledons</taxon>
        <taxon>Gunneridae</taxon>
        <taxon>Pentapetalae</taxon>
        <taxon>rosids</taxon>
        <taxon>fabids</taxon>
        <taxon>Rosales</taxon>
        <taxon>Cannabaceae</taxon>
        <taxon>Trema</taxon>
    </lineage>
</organism>
<dbReference type="EMBL" id="JXTC01000097">
    <property type="protein sequence ID" value="PON89171.1"/>
    <property type="molecule type" value="Genomic_DNA"/>
</dbReference>
<comment type="caution">
    <text evidence="1">The sequence shown here is derived from an EMBL/GenBank/DDBJ whole genome shotgun (WGS) entry which is preliminary data.</text>
</comment>
<gene>
    <name evidence="1" type="ORF">TorRG33x02_150340</name>
</gene>
<reference evidence="2" key="1">
    <citation type="submission" date="2016-06" db="EMBL/GenBank/DDBJ databases">
        <title>Parallel loss of symbiosis genes in relatives of nitrogen-fixing non-legume Parasponia.</title>
        <authorList>
            <person name="Van Velzen R."/>
            <person name="Holmer R."/>
            <person name="Bu F."/>
            <person name="Rutten L."/>
            <person name="Van Zeijl A."/>
            <person name="Liu W."/>
            <person name="Santuari L."/>
            <person name="Cao Q."/>
            <person name="Sharma T."/>
            <person name="Shen D."/>
            <person name="Roswanjaya Y."/>
            <person name="Wardhani T."/>
            <person name="Kalhor M.S."/>
            <person name="Jansen J."/>
            <person name="Van den Hoogen J."/>
            <person name="Gungor B."/>
            <person name="Hartog M."/>
            <person name="Hontelez J."/>
            <person name="Verver J."/>
            <person name="Yang W.-C."/>
            <person name="Schijlen E."/>
            <person name="Repin R."/>
            <person name="Schilthuizen M."/>
            <person name="Schranz E."/>
            <person name="Heidstra R."/>
            <person name="Miyata K."/>
            <person name="Fedorova E."/>
            <person name="Kohlen W."/>
            <person name="Bisseling T."/>
            <person name="Smit S."/>
            <person name="Geurts R."/>
        </authorList>
    </citation>
    <scope>NUCLEOTIDE SEQUENCE [LARGE SCALE GENOMIC DNA]</scope>
    <source>
        <strain evidence="2">cv. RG33-2</strain>
    </source>
</reference>
<dbReference type="AlphaFoldDB" id="A0A2P5EUE8"/>